<evidence type="ECO:0000256" key="1">
    <source>
        <dbReference type="ARBA" id="ARBA00001974"/>
    </source>
</evidence>
<organism evidence="16 17">
    <name type="scientific">Beutenbergia cavernae (strain ATCC BAA-8 / DSM 12333 / CCUG 43141 / JCM 11478 / NBRC 16432 / NCIMB 13614 / HKI 0122)</name>
    <dbReference type="NCBI Taxonomy" id="471853"/>
    <lineage>
        <taxon>Bacteria</taxon>
        <taxon>Bacillati</taxon>
        <taxon>Actinomycetota</taxon>
        <taxon>Actinomycetes</taxon>
        <taxon>Micrococcales</taxon>
        <taxon>Beutenbergiaceae</taxon>
        <taxon>Beutenbergia</taxon>
    </lineage>
</organism>
<name>C5BYC0_BEUC1</name>
<reference evidence="16 17" key="1">
    <citation type="journal article" date="2009" name="Stand. Genomic Sci.">
        <title>Complete genome sequence of Beutenbergia cavernae type strain (HKI 0122).</title>
        <authorList>
            <person name="Land M."/>
            <person name="Pukall R."/>
            <person name="Abt B."/>
            <person name="Goker M."/>
            <person name="Rohde M."/>
            <person name="Glavina Del Rio T."/>
            <person name="Tice H."/>
            <person name="Copeland A."/>
            <person name="Cheng J.F."/>
            <person name="Lucas S."/>
            <person name="Chen F."/>
            <person name="Nolan M."/>
            <person name="Bruce D."/>
            <person name="Goodwin L."/>
            <person name="Pitluck S."/>
            <person name="Ivanova N."/>
            <person name="Mavromatis K."/>
            <person name="Ovchinnikova G."/>
            <person name="Pati A."/>
            <person name="Chen A."/>
            <person name="Palaniappan K."/>
            <person name="Hauser L."/>
            <person name="Chang Y.J."/>
            <person name="Jefferies C.C."/>
            <person name="Saunders E."/>
            <person name="Brettin T."/>
            <person name="Detter J.C."/>
            <person name="Han C."/>
            <person name="Chain P."/>
            <person name="Bristow J."/>
            <person name="Eisen J.A."/>
            <person name="Markowitz V."/>
            <person name="Hugenholtz P."/>
            <person name="Kyrpides N.C."/>
            <person name="Klenk H.P."/>
            <person name="Lapidus A."/>
        </authorList>
    </citation>
    <scope>NUCLEOTIDE SEQUENCE [LARGE SCALE GENOMIC DNA]</scope>
    <source>
        <strain evidence="17">ATCC BAA-8 / DSM 12333 / NBRC 16432</strain>
    </source>
</reference>
<dbReference type="InterPro" id="IPR036188">
    <property type="entry name" value="FAD/NAD-bd_sf"/>
</dbReference>
<dbReference type="GO" id="GO:0008734">
    <property type="term" value="F:L-aspartate oxidase activity"/>
    <property type="evidence" value="ECO:0007669"/>
    <property type="project" value="UniProtKB-UniRule"/>
</dbReference>
<feature type="domain" description="FAD-dependent oxidoreductase 2 FAD-binding" evidence="14">
    <location>
        <begin position="3"/>
        <end position="368"/>
    </location>
</feature>
<dbReference type="GO" id="GO:0005737">
    <property type="term" value="C:cytoplasm"/>
    <property type="evidence" value="ECO:0007669"/>
    <property type="project" value="UniProtKB-SubCell"/>
</dbReference>
<dbReference type="SUPFAM" id="SSF46977">
    <property type="entry name" value="Succinate dehydrogenase/fumarate reductase flavoprotein C-terminal domain"/>
    <property type="match status" value="1"/>
</dbReference>
<dbReference type="Pfam" id="PF00890">
    <property type="entry name" value="FAD_binding_2"/>
    <property type="match status" value="1"/>
</dbReference>
<evidence type="ECO:0000256" key="8">
    <source>
        <dbReference type="ARBA" id="ARBA00022827"/>
    </source>
</evidence>
<evidence type="ECO:0000256" key="7">
    <source>
        <dbReference type="ARBA" id="ARBA00022642"/>
    </source>
</evidence>
<evidence type="ECO:0000256" key="9">
    <source>
        <dbReference type="ARBA" id="ARBA00023002"/>
    </source>
</evidence>
<evidence type="ECO:0000313" key="16">
    <source>
        <dbReference type="EMBL" id="ACQ81020.1"/>
    </source>
</evidence>
<dbReference type="STRING" id="471853.Bcav_2775"/>
<gene>
    <name evidence="16" type="ordered locus">Bcav_2775</name>
</gene>
<evidence type="ECO:0000256" key="4">
    <source>
        <dbReference type="ARBA" id="ARBA00012173"/>
    </source>
</evidence>
<dbReference type="PRINTS" id="PR00368">
    <property type="entry name" value="FADPNR"/>
</dbReference>
<dbReference type="InterPro" id="IPR003953">
    <property type="entry name" value="FAD-dep_OxRdtase_2_FAD-bd"/>
</dbReference>
<comment type="function">
    <text evidence="10">Catalyzes the oxidation of L-aspartate to iminoaspartate, the first step in the de novo biosynthesis of NAD(+).</text>
</comment>
<comment type="cofactor">
    <cofactor evidence="1 13">
        <name>FAD</name>
        <dbReference type="ChEBI" id="CHEBI:57692"/>
    </cofactor>
</comment>
<dbReference type="EMBL" id="CP001618">
    <property type="protein sequence ID" value="ACQ81020.1"/>
    <property type="molecule type" value="Genomic_DNA"/>
</dbReference>
<protein>
    <recommendedName>
        <fullName evidence="5 12">L-aspartate oxidase</fullName>
        <ecNumber evidence="4 12">1.4.3.16</ecNumber>
    </recommendedName>
</protein>
<dbReference type="Gene3D" id="1.20.58.100">
    <property type="entry name" value="Fumarate reductase/succinate dehydrogenase flavoprotein-like, C-terminal domain"/>
    <property type="match status" value="1"/>
</dbReference>
<dbReference type="PANTHER" id="PTHR42716:SF2">
    <property type="entry name" value="L-ASPARTATE OXIDASE, CHLOROPLASTIC"/>
    <property type="match status" value="1"/>
</dbReference>
<dbReference type="Pfam" id="PF02910">
    <property type="entry name" value="Succ_DH_flav_C"/>
    <property type="match status" value="1"/>
</dbReference>
<dbReference type="SUPFAM" id="SSF51905">
    <property type="entry name" value="FAD/NAD(P)-binding domain"/>
    <property type="match status" value="1"/>
</dbReference>
<dbReference type="InterPro" id="IPR027477">
    <property type="entry name" value="Succ_DH/fumarate_Rdtase_cat_sf"/>
</dbReference>
<evidence type="ECO:0000313" key="17">
    <source>
        <dbReference type="Proteomes" id="UP000007962"/>
    </source>
</evidence>
<dbReference type="GO" id="GO:0034628">
    <property type="term" value="P:'de novo' NAD+ biosynthetic process from L-aspartate"/>
    <property type="evidence" value="ECO:0007669"/>
    <property type="project" value="TreeGrafter"/>
</dbReference>
<accession>C5BYC0</accession>
<dbReference type="InterPro" id="IPR015939">
    <property type="entry name" value="Fum_Rdtase/Succ_DH_flav-like_C"/>
</dbReference>
<evidence type="ECO:0000256" key="12">
    <source>
        <dbReference type="NCBIfam" id="TIGR00551"/>
    </source>
</evidence>
<dbReference type="EC" id="1.4.3.16" evidence="4 12"/>
<evidence type="ECO:0000256" key="5">
    <source>
        <dbReference type="ARBA" id="ARBA00021901"/>
    </source>
</evidence>
<dbReference type="KEGG" id="bcv:Bcav_2775"/>
<evidence type="ECO:0000256" key="11">
    <source>
        <dbReference type="ARBA" id="ARBA00048305"/>
    </source>
</evidence>
<dbReference type="Proteomes" id="UP000007962">
    <property type="component" value="Chromosome"/>
</dbReference>
<dbReference type="Gene3D" id="3.50.50.60">
    <property type="entry name" value="FAD/NAD(P)-binding domain"/>
    <property type="match status" value="1"/>
</dbReference>
<sequence length="519" mass="51857">MRVVVVGGGIAGLVAALEASATHDVTLLTKADLGVSATAHAQGGVAVAGPAPDSVAAHVADTVAAGAGLVDAAAAQALCAGGPDAIVGLRRRGVVFDGVPGTAGEVLARGLEAAHSHARILHAGGDATGAEISRALVAELRRSDVTVLERTTVTDLVSADGVVVGVRLLGGTELAADAVVLATGGAGQLYPHTTNPGVATGDGVAIALRAGAAVADLEFYQFHPTALAGPGSFLVSEAVRGEGAVLLDARGRRFMLEVHPDAELAPRDVVARAIAAVAAAQGEPVRLDATALGADFLARRFPTIVAACAARGLDLARDPVPVTPAAHYWMGGVRTDVDGRTSLPGLWAVGEVACTGVHGANRLASNSLLEGAVFARRAVRSLTRPAAREAGGPAWSAPSPIVLDDAADAAPFARDELHTLMWAHAGLQRDAEGLALAATALAGLATPDAVDSASAEDRNLLTCARALVAAAQERTASVGAHHRTDSLPALDPPRHSVVAGTPRRVLVGAAAGGRDGAAC</sequence>
<dbReference type="InterPro" id="IPR005288">
    <property type="entry name" value="NadB"/>
</dbReference>
<dbReference type="NCBIfam" id="TIGR00551">
    <property type="entry name" value="nadB"/>
    <property type="match status" value="1"/>
</dbReference>
<evidence type="ECO:0000256" key="6">
    <source>
        <dbReference type="ARBA" id="ARBA00022630"/>
    </source>
</evidence>
<comment type="pathway">
    <text evidence="2 13">Cofactor biosynthesis; NAD(+) biosynthesis; iminoaspartate from L-aspartate (oxidase route): step 1/1.</text>
</comment>
<keyword evidence="8 13" id="KW-0274">FAD</keyword>
<evidence type="ECO:0000256" key="3">
    <source>
        <dbReference type="ARBA" id="ARBA00008562"/>
    </source>
</evidence>
<dbReference type="OrthoDB" id="9805351at2"/>
<keyword evidence="9 13" id="KW-0560">Oxidoreductase</keyword>
<comment type="catalytic activity">
    <reaction evidence="11">
        <text>L-aspartate + O2 = iminosuccinate + H2O2</text>
        <dbReference type="Rhea" id="RHEA:25876"/>
        <dbReference type="ChEBI" id="CHEBI:15379"/>
        <dbReference type="ChEBI" id="CHEBI:16240"/>
        <dbReference type="ChEBI" id="CHEBI:29991"/>
        <dbReference type="ChEBI" id="CHEBI:77875"/>
        <dbReference type="EC" id="1.4.3.16"/>
    </reaction>
    <physiologicalReaction direction="left-to-right" evidence="11">
        <dbReference type="Rhea" id="RHEA:25877"/>
    </physiologicalReaction>
</comment>
<keyword evidence="6 13" id="KW-0285">Flavoprotein</keyword>
<dbReference type="FunFam" id="3.90.700.10:FF:000002">
    <property type="entry name" value="L-aspartate oxidase"/>
    <property type="match status" value="1"/>
</dbReference>
<evidence type="ECO:0000259" key="14">
    <source>
        <dbReference type="Pfam" id="PF00890"/>
    </source>
</evidence>
<dbReference type="AlphaFoldDB" id="C5BYC0"/>
<keyword evidence="7 13" id="KW-0662">Pyridine nucleotide biosynthesis</keyword>
<dbReference type="SUPFAM" id="SSF56425">
    <property type="entry name" value="Succinate dehydrogenase/fumarate reductase flavoprotein, catalytic domain"/>
    <property type="match status" value="1"/>
</dbReference>
<evidence type="ECO:0000259" key="15">
    <source>
        <dbReference type="Pfam" id="PF02910"/>
    </source>
</evidence>
<dbReference type="InterPro" id="IPR037099">
    <property type="entry name" value="Fum_R/Succ_DH_flav-like_C_sf"/>
</dbReference>
<comment type="subcellular location">
    <subcellularLocation>
        <location evidence="13">Cytoplasm</location>
    </subcellularLocation>
</comment>
<proteinExistence type="inferred from homology"/>
<feature type="domain" description="Fumarate reductase/succinate dehydrogenase flavoprotein-like C-terminal" evidence="15">
    <location>
        <begin position="414"/>
        <end position="486"/>
    </location>
</feature>
<dbReference type="UniPathway" id="UPA00253">
    <property type="reaction ID" value="UER00326"/>
</dbReference>
<dbReference type="PANTHER" id="PTHR42716">
    <property type="entry name" value="L-ASPARTATE OXIDASE"/>
    <property type="match status" value="1"/>
</dbReference>
<dbReference type="RefSeq" id="WP_015883260.1">
    <property type="nucleotide sequence ID" value="NC_012669.1"/>
</dbReference>
<evidence type="ECO:0000256" key="2">
    <source>
        <dbReference type="ARBA" id="ARBA00004950"/>
    </source>
</evidence>
<dbReference type="Gene3D" id="3.90.700.10">
    <property type="entry name" value="Succinate dehydrogenase/fumarate reductase flavoprotein, catalytic domain"/>
    <property type="match status" value="1"/>
</dbReference>
<keyword evidence="17" id="KW-1185">Reference proteome</keyword>
<dbReference type="eggNOG" id="COG0029">
    <property type="taxonomic scope" value="Bacteria"/>
</dbReference>
<evidence type="ECO:0000256" key="13">
    <source>
        <dbReference type="RuleBase" id="RU362049"/>
    </source>
</evidence>
<evidence type="ECO:0000256" key="10">
    <source>
        <dbReference type="ARBA" id="ARBA00029426"/>
    </source>
</evidence>
<dbReference type="HOGENOM" id="CLU_014312_3_2_11"/>
<dbReference type="GO" id="GO:0033765">
    <property type="term" value="F:steroid dehydrogenase activity, acting on the CH-CH group of donors"/>
    <property type="evidence" value="ECO:0007669"/>
    <property type="project" value="UniProtKB-ARBA"/>
</dbReference>
<comment type="similarity">
    <text evidence="3 13">Belongs to the FAD-dependent oxidoreductase 2 family. NadB subfamily.</text>
</comment>